<evidence type="ECO:0000256" key="1">
    <source>
        <dbReference type="ARBA" id="ARBA00007992"/>
    </source>
</evidence>
<evidence type="ECO:0000313" key="7">
    <source>
        <dbReference type="EMBL" id="KAB2570841.1"/>
    </source>
</evidence>
<keyword evidence="8" id="KW-1185">Reference proteome</keyword>
<keyword evidence="5" id="KW-0472">Membrane</keyword>
<evidence type="ECO:0000313" key="8">
    <source>
        <dbReference type="Proteomes" id="UP000325902"/>
    </source>
</evidence>
<keyword evidence="2" id="KW-0285">Flavoprotein</keyword>
<dbReference type="EMBL" id="VCHE01000121">
    <property type="protein sequence ID" value="KAB2570841.1"/>
    <property type="molecule type" value="Genomic_DNA"/>
</dbReference>
<dbReference type="GO" id="GO:0071949">
    <property type="term" value="F:FAD binding"/>
    <property type="evidence" value="ECO:0007669"/>
    <property type="project" value="InterPro"/>
</dbReference>
<dbReference type="InterPro" id="IPR050562">
    <property type="entry name" value="FAD_mOase_fung"/>
</dbReference>
<dbReference type="PRINTS" id="PR00420">
    <property type="entry name" value="RNGMNOXGNASE"/>
</dbReference>
<feature type="transmembrane region" description="Helical" evidence="5">
    <location>
        <begin position="6"/>
        <end position="24"/>
    </location>
</feature>
<feature type="domain" description="FAD-binding" evidence="6">
    <location>
        <begin position="7"/>
        <end position="184"/>
    </location>
</feature>
<name>A0A5N5CZS3_9PEZI</name>
<comment type="caution">
    <text evidence="7">The sequence shown here is derived from an EMBL/GenBank/DDBJ whole genome shotgun (WGS) entry which is preliminary data.</text>
</comment>
<dbReference type="Gene3D" id="3.50.50.60">
    <property type="entry name" value="FAD/NAD(P)-binding domain"/>
    <property type="match status" value="1"/>
</dbReference>
<dbReference type="GO" id="GO:0004497">
    <property type="term" value="F:monooxygenase activity"/>
    <property type="evidence" value="ECO:0007669"/>
    <property type="project" value="UniProtKB-KW"/>
</dbReference>
<accession>A0A5N5CZS3</accession>
<dbReference type="PANTHER" id="PTHR47356:SF2">
    <property type="entry name" value="FAD-BINDING DOMAIN-CONTAINING PROTEIN-RELATED"/>
    <property type="match status" value="1"/>
</dbReference>
<protein>
    <submittedName>
        <fullName evidence="7">FAD-dependent monooxygenase andE</fullName>
    </submittedName>
</protein>
<keyword evidence="3" id="KW-0274">FAD</keyword>
<dbReference type="OrthoDB" id="10029326at2759"/>
<dbReference type="PANTHER" id="PTHR47356">
    <property type="entry name" value="FAD-DEPENDENT MONOOXYGENASE ASQG-RELATED"/>
    <property type="match status" value="1"/>
</dbReference>
<dbReference type="Pfam" id="PF01494">
    <property type="entry name" value="FAD_binding_3"/>
    <property type="match status" value="1"/>
</dbReference>
<keyword evidence="5" id="KW-0812">Transmembrane</keyword>
<gene>
    <name evidence="7" type="primary">andE_0</name>
    <name evidence="7" type="ORF">DBV05_g10510</name>
</gene>
<comment type="similarity">
    <text evidence="1">Belongs to the paxM FAD-dependent monooxygenase family.</text>
</comment>
<dbReference type="Proteomes" id="UP000325902">
    <property type="component" value="Unassembled WGS sequence"/>
</dbReference>
<evidence type="ECO:0000256" key="3">
    <source>
        <dbReference type="ARBA" id="ARBA00022827"/>
    </source>
</evidence>
<evidence type="ECO:0000256" key="4">
    <source>
        <dbReference type="ARBA" id="ARBA00023002"/>
    </source>
</evidence>
<keyword evidence="5" id="KW-1133">Transmembrane helix</keyword>
<keyword evidence="7" id="KW-0503">Monooxygenase</keyword>
<dbReference type="SUPFAM" id="SSF51905">
    <property type="entry name" value="FAD/NAD(P)-binding domain"/>
    <property type="match status" value="1"/>
</dbReference>
<dbReference type="InterPro" id="IPR036188">
    <property type="entry name" value="FAD/NAD-bd_sf"/>
</dbReference>
<dbReference type="InterPro" id="IPR002938">
    <property type="entry name" value="FAD-bd"/>
</dbReference>
<evidence type="ECO:0000259" key="6">
    <source>
        <dbReference type="Pfam" id="PF01494"/>
    </source>
</evidence>
<evidence type="ECO:0000256" key="5">
    <source>
        <dbReference type="SAM" id="Phobius"/>
    </source>
</evidence>
<keyword evidence="4" id="KW-0560">Oxidoreductase</keyword>
<proteinExistence type="inferred from homology"/>
<evidence type="ECO:0000256" key="2">
    <source>
        <dbReference type="ARBA" id="ARBA00022630"/>
    </source>
</evidence>
<organism evidence="7 8">
    <name type="scientific">Lasiodiplodia theobromae</name>
    <dbReference type="NCBI Taxonomy" id="45133"/>
    <lineage>
        <taxon>Eukaryota</taxon>
        <taxon>Fungi</taxon>
        <taxon>Dikarya</taxon>
        <taxon>Ascomycota</taxon>
        <taxon>Pezizomycotina</taxon>
        <taxon>Dothideomycetes</taxon>
        <taxon>Dothideomycetes incertae sedis</taxon>
        <taxon>Botryosphaeriales</taxon>
        <taxon>Botryosphaeriaceae</taxon>
        <taxon>Lasiodiplodia</taxon>
    </lineage>
</organism>
<sequence length="312" mass="34278">MSAQNFRVIIVGGSVAGLALALMLEKHGIDFIVLEAYPSIAPQVGASIGILPNGLRVLDQLGCYEDLLKKAQYPVNTVSLRDSSGKPLIQVQDVDSQSIGRHGYPMIFFQRRMLIQILYDHIQGKNNVLTSTRVKSIHEDDHGVSVETQDGRTFTGHVVVGADGVHSIVRKEIWRTESERGLVERQVLENDIQAKYECIFGISTGITGLPKGLLQFTAGQRTSILTASGPGDDTYWALFYDLGETYQGAGFPRIGKADEQDVIAKHKYNAVTEKITLADLYSRKTVSVCTPLHDSTQLLGKVATRPLKALQR</sequence>
<reference evidence="7 8" key="1">
    <citation type="journal article" date="2019" name="Sci. Rep.">
        <title>A multi-omics analysis of the grapevine pathogen Lasiodiplodia theobromae reveals that temperature affects the expression of virulence- and pathogenicity-related genes.</title>
        <authorList>
            <person name="Felix C."/>
            <person name="Meneses R."/>
            <person name="Goncalves M.F.M."/>
            <person name="Tilleman L."/>
            <person name="Duarte A.S."/>
            <person name="Jorrin-Novo J.V."/>
            <person name="Van de Peer Y."/>
            <person name="Deforce D."/>
            <person name="Van Nieuwerburgh F."/>
            <person name="Esteves A.C."/>
            <person name="Alves A."/>
        </authorList>
    </citation>
    <scope>NUCLEOTIDE SEQUENCE [LARGE SCALE GENOMIC DNA]</scope>
    <source>
        <strain evidence="7 8">LA-SOL3</strain>
    </source>
</reference>
<dbReference type="AlphaFoldDB" id="A0A5N5CZS3"/>